<keyword evidence="3" id="KW-0808">Transferase</keyword>
<dbReference type="GO" id="GO:0005634">
    <property type="term" value="C:nucleus"/>
    <property type="evidence" value="ECO:0007669"/>
    <property type="project" value="UniProtKB-SubCell"/>
</dbReference>
<name>A0AAN9BPD9_9CAEN</name>
<dbReference type="InterPro" id="IPR002589">
    <property type="entry name" value="Macro_dom"/>
</dbReference>
<evidence type="ECO:0000313" key="8">
    <source>
        <dbReference type="EMBL" id="KAK7110036.1"/>
    </source>
</evidence>
<gene>
    <name evidence="8" type="ORF">V1264_013971</name>
</gene>
<dbReference type="GO" id="GO:0005737">
    <property type="term" value="C:cytoplasm"/>
    <property type="evidence" value="ECO:0007669"/>
    <property type="project" value="TreeGrafter"/>
</dbReference>
<evidence type="ECO:0000256" key="3">
    <source>
        <dbReference type="ARBA" id="ARBA00022679"/>
    </source>
</evidence>
<dbReference type="PANTHER" id="PTHR14453">
    <property type="entry name" value="PARP/ZINC FINGER CCCH TYPE DOMAIN CONTAINING PROTEIN"/>
    <property type="match status" value="1"/>
</dbReference>
<feature type="compositionally biased region" description="Low complexity" evidence="6">
    <location>
        <begin position="1392"/>
        <end position="1431"/>
    </location>
</feature>
<accession>A0AAN9BPD9</accession>
<comment type="subcellular location">
    <subcellularLocation>
        <location evidence="1">Nucleus</location>
    </subcellularLocation>
</comment>
<dbReference type="PROSITE" id="PS51154">
    <property type="entry name" value="MACRO"/>
    <property type="match status" value="2"/>
</dbReference>
<dbReference type="PANTHER" id="PTHR14453:SF67">
    <property type="entry name" value="POLY [ADP-RIBOSE] POLYMERASE"/>
    <property type="match status" value="1"/>
</dbReference>
<reference evidence="8 9" key="1">
    <citation type="submission" date="2024-02" db="EMBL/GenBank/DDBJ databases">
        <title>Chromosome-scale genome assembly of the rough periwinkle Littorina saxatilis.</title>
        <authorList>
            <person name="De Jode A."/>
            <person name="Faria R."/>
            <person name="Formenti G."/>
            <person name="Sims Y."/>
            <person name="Smith T.P."/>
            <person name="Tracey A."/>
            <person name="Wood J.M.D."/>
            <person name="Zagrodzka Z.B."/>
            <person name="Johannesson K."/>
            <person name="Butlin R.K."/>
            <person name="Leder E.H."/>
        </authorList>
    </citation>
    <scope>NUCLEOTIDE SEQUENCE [LARGE SCALE GENOMIC DNA]</scope>
    <source>
        <strain evidence="8">Snail1</strain>
        <tissue evidence="8">Muscle</tissue>
    </source>
</reference>
<feature type="compositionally biased region" description="Polar residues" evidence="6">
    <location>
        <begin position="766"/>
        <end position="781"/>
    </location>
</feature>
<feature type="region of interest" description="Disordered" evidence="6">
    <location>
        <begin position="296"/>
        <end position="326"/>
    </location>
</feature>
<protein>
    <recommendedName>
        <fullName evidence="7">Macro domain-containing protein</fullName>
    </recommendedName>
</protein>
<dbReference type="GO" id="GO:0010629">
    <property type="term" value="P:negative regulation of gene expression"/>
    <property type="evidence" value="ECO:0007669"/>
    <property type="project" value="TreeGrafter"/>
</dbReference>
<evidence type="ECO:0000256" key="2">
    <source>
        <dbReference type="ARBA" id="ARBA00022676"/>
    </source>
</evidence>
<keyword evidence="2" id="KW-0328">Glycosyltransferase</keyword>
<dbReference type="GO" id="GO:0003714">
    <property type="term" value="F:transcription corepressor activity"/>
    <property type="evidence" value="ECO:0007669"/>
    <property type="project" value="TreeGrafter"/>
</dbReference>
<dbReference type="InterPro" id="IPR043472">
    <property type="entry name" value="Macro_dom-like"/>
</dbReference>
<feature type="region of interest" description="Disordered" evidence="6">
    <location>
        <begin position="1"/>
        <end position="22"/>
    </location>
</feature>
<dbReference type="SMART" id="SM00506">
    <property type="entry name" value="A1pp"/>
    <property type="match status" value="2"/>
</dbReference>
<dbReference type="Gene3D" id="3.30.70.330">
    <property type="match status" value="1"/>
</dbReference>
<evidence type="ECO:0000313" key="9">
    <source>
        <dbReference type="Proteomes" id="UP001374579"/>
    </source>
</evidence>
<evidence type="ECO:0000256" key="5">
    <source>
        <dbReference type="ARBA" id="ARBA00023242"/>
    </source>
</evidence>
<evidence type="ECO:0000256" key="6">
    <source>
        <dbReference type="SAM" id="MobiDB-lite"/>
    </source>
</evidence>
<dbReference type="InterPro" id="IPR012677">
    <property type="entry name" value="Nucleotide-bd_a/b_plait_sf"/>
</dbReference>
<evidence type="ECO:0000259" key="7">
    <source>
        <dbReference type="PROSITE" id="PS51154"/>
    </source>
</evidence>
<organism evidence="8 9">
    <name type="scientific">Littorina saxatilis</name>
    <dbReference type="NCBI Taxonomy" id="31220"/>
    <lineage>
        <taxon>Eukaryota</taxon>
        <taxon>Metazoa</taxon>
        <taxon>Spiralia</taxon>
        <taxon>Lophotrochozoa</taxon>
        <taxon>Mollusca</taxon>
        <taxon>Gastropoda</taxon>
        <taxon>Caenogastropoda</taxon>
        <taxon>Littorinimorpha</taxon>
        <taxon>Littorinoidea</taxon>
        <taxon>Littorinidae</taxon>
        <taxon>Littorina</taxon>
    </lineage>
</organism>
<feature type="domain" description="Macro" evidence="7">
    <location>
        <begin position="935"/>
        <end position="1131"/>
    </location>
</feature>
<dbReference type="EMBL" id="JBAMIC010000003">
    <property type="protein sequence ID" value="KAK7110036.1"/>
    <property type="molecule type" value="Genomic_DNA"/>
</dbReference>
<feature type="region of interest" description="Disordered" evidence="6">
    <location>
        <begin position="1176"/>
        <end position="1204"/>
    </location>
</feature>
<feature type="compositionally biased region" description="Basic and acidic residues" evidence="6">
    <location>
        <begin position="742"/>
        <end position="754"/>
    </location>
</feature>
<evidence type="ECO:0000256" key="4">
    <source>
        <dbReference type="ARBA" id="ARBA00023027"/>
    </source>
</evidence>
<keyword evidence="9" id="KW-1185">Reference proteome</keyword>
<comment type="caution">
    <text evidence="8">The sequence shown here is derived from an EMBL/GenBank/DDBJ whole genome shotgun (WGS) entry which is preliminary data.</text>
</comment>
<feature type="region of interest" description="Disordered" evidence="6">
    <location>
        <begin position="1492"/>
        <end position="1515"/>
    </location>
</feature>
<dbReference type="GO" id="GO:0016757">
    <property type="term" value="F:glycosyltransferase activity"/>
    <property type="evidence" value="ECO:0007669"/>
    <property type="project" value="UniProtKB-KW"/>
</dbReference>
<dbReference type="InterPro" id="IPR052056">
    <property type="entry name" value="Mono-ARTD/PARP"/>
</dbReference>
<dbReference type="Pfam" id="PF23085">
    <property type="entry name" value="RRM_PARP14_3"/>
    <property type="match status" value="1"/>
</dbReference>
<sequence length="1534" mass="171523">MAEGGGRGLQSSTAYDEPHPAMTAMDGSLQDVCSSILISNIDGSVTNDLLINFIESKDQQLAIKNIERGDAQPEKAVIWFESPVDVADIQDICEKNPLKGKVLRAEAIHTETDHTSAFQCMEAVFSGIYLSDDHLINFLECECQDCAVEKVLRGNKKDTAKAVFEDPVDFIELEKTCKTNLVDGRELKVLPADKRGAVLVLNPHPDTKINSFDFYFKNTRRSGGGKVLRLERDKEHNKYLIVYFETKEVAERVVKRQHTLEDHELQLELFDLDLDDPPNYDDGQCDVTSTSLLVPQSSDSSLGATSAEHPEKSSDCDGGREHETRKITKDLENMKLQDKKQEKEKKPTEVKKTFKGLHDVYVNVLDAFNELISEEFHVTITTKERLVEIEGEERDVEKVEQLLSVLLERQRSSQYITEVADRFNGWEDIFTDIEKRIEDGRPYYLVLRECLVAGSAAEELCIGLLSPEDNSGPITFDQFLRMYVNKSEVPVKSEAARDLLLKDAWDDFVENEIKDEYGKKIEILETSGNKVVLMGSVGLLEDAADAVKQFLEEKSDQQTIDLNFKQRDFLNNFCSTDLESLQTGTGLESVRIEIKENVCEIKGCRAGVKNASKRLKDIIKKLCCRRAIFTHPDLAVLLGSRKEMLDQLVDHVSQENCCIIRPTPDPRFKDTDTDDVWGKWSATVIHTFPLSGGEVHLHVTEGETEDLKVDAAVLCYNGQDAPPSTTSQKPEQTQAFMQDAHHMDHGNGSKEHRPLTQNAGARPKSHGSSSARDEQQPSNQRGGIHVTPSGALPCKALIHVDLCHYFSEGTSTSFENALKVLMTDIFQECDRSHFSSLALPVFGVDAYFGKRPTPINVATSCIALRCCEALASDEQRYRQGSSRNERHSSVRDVFLCSHRAACLHALTFALEDQDGPSLLTLPPSPESFEFLSCDKQANQLSAPNINTISVSKGDISRVKADVLIVPLDIDINLDLSKSKVTRSLLSGGQSVQSTVQHGTGKLWTSSKKIEDRNEELAEEHVLIGDAGYLNARHIFYVYIPPWGPGVKKMLRERVQKCLHKAAEKGCKTVAMTALGVGKLGYPVEFAARTSIATVAEFMDQRKISLQNIDFIIFPADWLTYNAFRTEQNEWQKLSMFAANSNQLPPVEYPHHTEGGSSSYYSLQNSSQTYAEMTRRGYRNGKGKGRGRNTSWNPPQEASPHAHNPQLKFSNPYASSAGKVFRIGQVKLSIKNSDIIFEKCDVVVNSINDELDFNRGGVAKAFKKHCGDSLMDVCNKKENKKKMKKTGWVITDAPGLPHCKNIFHVDLAKYMKKPQDTIKQLFYHLRDKKFTSVAFPALGTGESNRNGPEELARHMVEAIKDIKKPKQLEDVRIVLLGRKHFERLVERVDSLVPAPSKPSSKSKSQKGKQQTAAAAASATETRTSASLQYPSSQPSPPSPPLPAWESVCLRGYSLDPTRQDTVSLFIFSDSEERRQAAVEEIATGIVNILGPVQSEPTRKADRHGHEGRSEEGERAWYDPRKYMPDFNADYDTFNG</sequence>
<evidence type="ECO:0000256" key="1">
    <source>
        <dbReference type="ARBA" id="ARBA00004123"/>
    </source>
</evidence>
<dbReference type="Pfam" id="PF01661">
    <property type="entry name" value="Macro"/>
    <property type="match status" value="2"/>
</dbReference>
<proteinExistence type="predicted"/>
<dbReference type="Proteomes" id="UP001374579">
    <property type="component" value="Unassembled WGS sequence"/>
</dbReference>
<feature type="region of interest" description="Disordered" evidence="6">
    <location>
        <begin position="1391"/>
        <end position="1441"/>
    </location>
</feature>
<keyword evidence="5" id="KW-0539">Nucleus</keyword>
<feature type="region of interest" description="Disordered" evidence="6">
    <location>
        <begin position="742"/>
        <end position="786"/>
    </location>
</feature>
<feature type="compositionally biased region" description="Pro residues" evidence="6">
    <location>
        <begin position="1432"/>
        <end position="1441"/>
    </location>
</feature>
<keyword evidence="4" id="KW-0520">NAD</keyword>
<feature type="compositionally biased region" description="Basic and acidic residues" evidence="6">
    <location>
        <begin position="308"/>
        <end position="326"/>
    </location>
</feature>
<dbReference type="Gene3D" id="3.40.220.10">
    <property type="entry name" value="Leucine Aminopeptidase, subunit E, domain 1"/>
    <property type="match status" value="3"/>
</dbReference>
<feature type="compositionally biased region" description="Basic residues" evidence="6">
    <location>
        <begin position="1176"/>
        <end position="1186"/>
    </location>
</feature>
<feature type="compositionally biased region" description="Basic and acidic residues" evidence="6">
    <location>
        <begin position="1495"/>
        <end position="1515"/>
    </location>
</feature>
<feature type="domain" description="Macro" evidence="7">
    <location>
        <begin position="1214"/>
        <end position="1391"/>
    </location>
</feature>
<dbReference type="SUPFAM" id="SSF52949">
    <property type="entry name" value="Macro domain-like"/>
    <property type="match status" value="3"/>
</dbReference>